<dbReference type="PROSITE" id="PS50043">
    <property type="entry name" value="HTH_LUXR_2"/>
    <property type="match status" value="1"/>
</dbReference>
<dbReference type="RefSeq" id="WP_100387628.1">
    <property type="nucleotide sequence ID" value="NZ_BMZU01000001.1"/>
</dbReference>
<gene>
    <name evidence="5" type="ORF">CLV85_0056</name>
</gene>
<sequence length="856" mass="91063">MARWPVVPRESERDAVLAALRGPRPRSVMLRGPSGVGKTTLGAHISHALRADGRTVIPVIGLAELVDVPLGALAPVLASAGRHDIESVSDRVQALVGVVGENPQKFVLVIDDAPLLDAVSASVLYQLVRVFGVTTLLTARDSHEVDGPIARLLHENLIDIVELEGLSLEHSQSILQQYLGGTLRPESLRALFEASRGNPLMLRELIFAAGRAGGIRSGDFGVEVSVATLPKHVRATIADRVEQLSAAQRRLAQLIAIAQPIPRSAIAADEGDALAYLTSEGIAEHAGDETTPLVRLAHPLFAEALTIDLAQAERAELVKEIAGRLMPMGDQQLRFTATVLLTTTDAVISNDDLDWAASYAHAAGDHAVAASLAERAQLAERRFAPELVLASALSALAESERSSVVFESAIALSQDQEQRAIALARWGQHMVYRLSRPSDAVDRVTCELSRMDAGAQAVLRPELAKWQLMTGDAGALSEVADPVSPDGGLGAVNAGLTAAMIATMAGNPADAFAAILQTRPLAEAYRFEAPFAGSLLDLSEFLALVADAEIVRARDFAAQRRLDRFADSAGVWSYALAIVRLHEGRLCDAQALATLAVEQLKWRDFTGLLGTAVALHATVDAQLGEPETARELLSEVSPEHAGDAKVILQRAECEAWLLAAEGRTEQAAAVIVAAVAEGIILGHFLLSALTLTVAIRVGHPAAALEQLELLTQLSPSPLIARIHEWAHAAAEADVARLCEIAPTLAASGVAALAVDGLLEGARTAAKADRSELERKATLLARRLAADMDRVPGDAIADELTEREWTIARAAAGRKRSREIGEQLGLSVRTVDNHLARIYRKLGVKGRVELEDVLAEL</sequence>
<keyword evidence="2" id="KW-0238">DNA-binding</keyword>
<evidence type="ECO:0000256" key="1">
    <source>
        <dbReference type="ARBA" id="ARBA00023015"/>
    </source>
</evidence>
<dbReference type="InterPro" id="IPR036388">
    <property type="entry name" value="WH-like_DNA-bd_sf"/>
</dbReference>
<dbReference type="InterPro" id="IPR000792">
    <property type="entry name" value="Tscrpt_reg_LuxR_C"/>
</dbReference>
<dbReference type="Pfam" id="PF00196">
    <property type="entry name" value="GerE"/>
    <property type="match status" value="1"/>
</dbReference>
<evidence type="ECO:0000256" key="3">
    <source>
        <dbReference type="ARBA" id="ARBA00023163"/>
    </source>
</evidence>
<keyword evidence="6" id="KW-1185">Reference proteome</keyword>
<comment type="caution">
    <text evidence="5">The sequence shown here is derived from an EMBL/GenBank/DDBJ whole genome shotgun (WGS) entry which is preliminary data.</text>
</comment>
<dbReference type="SUPFAM" id="SSF46894">
    <property type="entry name" value="C-terminal effector domain of the bipartite response regulators"/>
    <property type="match status" value="1"/>
</dbReference>
<dbReference type="PANTHER" id="PTHR44688">
    <property type="entry name" value="DNA-BINDING TRANSCRIPTIONAL ACTIVATOR DEVR_DOSR"/>
    <property type="match status" value="1"/>
</dbReference>
<dbReference type="Gene3D" id="1.10.10.10">
    <property type="entry name" value="Winged helix-like DNA-binding domain superfamily/Winged helix DNA-binding domain"/>
    <property type="match status" value="1"/>
</dbReference>
<dbReference type="InterPro" id="IPR003593">
    <property type="entry name" value="AAA+_ATPase"/>
</dbReference>
<dbReference type="OrthoDB" id="27092at2"/>
<dbReference type="AlphaFoldDB" id="A0A2M9D5B0"/>
<keyword evidence="1" id="KW-0805">Transcription regulation</keyword>
<accession>A0A2M9D5B0</accession>
<dbReference type="InterPro" id="IPR027417">
    <property type="entry name" value="P-loop_NTPase"/>
</dbReference>
<evidence type="ECO:0000313" key="5">
    <source>
        <dbReference type="EMBL" id="PJJ80889.1"/>
    </source>
</evidence>
<dbReference type="Gene3D" id="3.40.50.300">
    <property type="entry name" value="P-loop containing nucleotide triphosphate hydrolases"/>
    <property type="match status" value="1"/>
</dbReference>
<dbReference type="SUPFAM" id="SSF52540">
    <property type="entry name" value="P-loop containing nucleoside triphosphate hydrolases"/>
    <property type="match status" value="1"/>
</dbReference>
<organism evidence="5 6">
    <name type="scientific">Salinibacterium amurskyense</name>
    <dbReference type="NCBI Taxonomy" id="205941"/>
    <lineage>
        <taxon>Bacteria</taxon>
        <taxon>Bacillati</taxon>
        <taxon>Actinomycetota</taxon>
        <taxon>Actinomycetes</taxon>
        <taxon>Micrococcales</taxon>
        <taxon>Microbacteriaceae</taxon>
        <taxon>Salinibacterium</taxon>
    </lineage>
</organism>
<dbReference type="InterPro" id="IPR041664">
    <property type="entry name" value="AAA_16"/>
</dbReference>
<evidence type="ECO:0000259" key="4">
    <source>
        <dbReference type="PROSITE" id="PS50043"/>
    </source>
</evidence>
<dbReference type="InterPro" id="IPR016032">
    <property type="entry name" value="Sig_transdc_resp-reg_C-effctor"/>
</dbReference>
<dbReference type="CDD" id="cd00009">
    <property type="entry name" value="AAA"/>
    <property type="match status" value="1"/>
</dbReference>
<protein>
    <submittedName>
        <fullName evidence="5">ATP/maltotriose-dependent transcriptional regulator MalT</fullName>
    </submittedName>
</protein>
<dbReference type="CDD" id="cd06170">
    <property type="entry name" value="LuxR_C_like"/>
    <property type="match status" value="1"/>
</dbReference>
<name>A0A2M9D5B0_9MICO</name>
<dbReference type="GO" id="GO:0003677">
    <property type="term" value="F:DNA binding"/>
    <property type="evidence" value="ECO:0007669"/>
    <property type="project" value="UniProtKB-KW"/>
</dbReference>
<proteinExistence type="predicted"/>
<evidence type="ECO:0000313" key="6">
    <source>
        <dbReference type="Proteomes" id="UP000231742"/>
    </source>
</evidence>
<dbReference type="SMART" id="SM00382">
    <property type="entry name" value="AAA"/>
    <property type="match status" value="1"/>
</dbReference>
<dbReference type="Proteomes" id="UP000231742">
    <property type="component" value="Unassembled WGS sequence"/>
</dbReference>
<dbReference type="SMART" id="SM00421">
    <property type="entry name" value="HTH_LUXR"/>
    <property type="match status" value="1"/>
</dbReference>
<keyword evidence="3" id="KW-0804">Transcription</keyword>
<evidence type="ECO:0000256" key="2">
    <source>
        <dbReference type="ARBA" id="ARBA00023125"/>
    </source>
</evidence>
<dbReference type="PANTHER" id="PTHR44688:SF16">
    <property type="entry name" value="DNA-BINDING TRANSCRIPTIONAL ACTIVATOR DEVR_DOSR"/>
    <property type="match status" value="1"/>
</dbReference>
<feature type="domain" description="HTH luxR-type" evidence="4">
    <location>
        <begin position="792"/>
        <end position="856"/>
    </location>
</feature>
<reference evidence="5 6" key="1">
    <citation type="submission" date="2017-11" db="EMBL/GenBank/DDBJ databases">
        <title>Genomic Encyclopedia of Archaeal and Bacterial Type Strains, Phase II (KMG-II): From Individual Species to Whole Genera.</title>
        <authorList>
            <person name="Goeker M."/>
        </authorList>
    </citation>
    <scope>NUCLEOTIDE SEQUENCE [LARGE SCALE GENOMIC DNA]</scope>
    <source>
        <strain evidence="5 6">DSM 16400</strain>
    </source>
</reference>
<dbReference type="Pfam" id="PF13191">
    <property type="entry name" value="AAA_16"/>
    <property type="match status" value="1"/>
</dbReference>
<dbReference type="GO" id="GO:0006355">
    <property type="term" value="P:regulation of DNA-templated transcription"/>
    <property type="evidence" value="ECO:0007669"/>
    <property type="project" value="InterPro"/>
</dbReference>
<dbReference type="EMBL" id="PGFH01000001">
    <property type="protein sequence ID" value="PJJ80889.1"/>
    <property type="molecule type" value="Genomic_DNA"/>
</dbReference>